<feature type="non-terminal residue" evidence="2">
    <location>
        <position position="1"/>
    </location>
</feature>
<dbReference type="Proteomes" id="UP000258309">
    <property type="component" value="Unassembled WGS sequence"/>
</dbReference>
<reference evidence="2 3" key="1">
    <citation type="submission" date="2018-05" db="EMBL/GenBank/DDBJ databases">
        <title>Draft genome sequence of Scytalidium lignicola DSM 105466, a ubiquitous saprotrophic fungus.</title>
        <authorList>
            <person name="Buettner E."/>
            <person name="Gebauer A.M."/>
            <person name="Hofrichter M."/>
            <person name="Liers C."/>
            <person name="Kellner H."/>
        </authorList>
    </citation>
    <scope>NUCLEOTIDE SEQUENCE [LARGE SCALE GENOMIC DNA]</scope>
    <source>
        <strain evidence="2 3">DSM 105466</strain>
    </source>
</reference>
<proteinExistence type="predicted"/>
<feature type="signal peptide" evidence="1">
    <location>
        <begin position="1"/>
        <end position="18"/>
    </location>
</feature>
<feature type="chain" id="PRO_5017679001" description="Alpha-type protein kinase domain-containing protein" evidence="1">
    <location>
        <begin position="19"/>
        <end position="832"/>
    </location>
</feature>
<evidence type="ECO:0008006" key="4">
    <source>
        <dbReference type="Google" id="ProtNLM"/>
    </source>
</evidence>
<evidence type="ECO:0000313" key="2">
    <source>
        <dbReference type="EMBL" id="RFU24952.1"/>
    </source>
</evidence>
<accession>A0A3E2GVB0</accession>
<keyword evidence="1" id="KW-0732">Signal</keyword>
<name>A0A3E2GVB0_SCYLI</name>
<evidence type="ECO:0000256" key="1">
    <source>
        <dbReference type="SAM" id="SignalP"/>
    </source>
</evidence>
<dbReference type="EMBL" id="NCSJ02000382">
    <property type="protein sequence ID" value="RFU24952.1"/>
    <property type="molecule type" value="Genomic_DNA"/>
</dbReference>
<dbReference type="AlphaFoldDB" id="A0A3E2GVB0"/>
<protein>
    <recommendedName>
        <fullName evidence="4">Alpha-type protein kinase domain-containing protein</fullName>
    </recommendedName>
</protein>
<organism evidence="2 3">
    <name type="scientific">Scytalidium lignicola</name>
    <name type="common">Hyphomycete</name>
    <dbReference type="NCBI Taxonomy" id="5539"/>
    <lineage>
        <taxon>Eukaryota</taxon>
        <taxon>Fungi</taxon>
        <taxon>Dikarya</taxon>
        <taxon>Ascomycota</taxon>
        <taxon>Pezizomycotina</taxon>
        <taxon>Leotiomycetes</taxon>
        <taxon>Leotiomycetes incertae sedis</taxon>
        <taxon>Scytalidium</taxon>
    </lineage>
</organism>
<feature type="non-terminal residue" evidence="2">
    <location>
        <position position="832"/>
    </location>
</feature>
<comment type="caution">
    <text evidence="2">The sequence shown here is derived from an EMBL/GenBank/DDBJ whole genome shotgun (WGS) entry which is preliminary data.</text>
</comment>
<dbReference type="STRING" id="5539.A0A3E2GVB0"/>
<gene>
    <name evidence="2" type="ORF">B7463_g11383</name>
</gene>
<evidence type="ECO:0000313" key="3">
    <source>
        <dbReference type="Proteomes" id="UP000258309"/>
    </source>
</evidence>
<keyword evidence="3" id="KW-1185">Reference proteome</keyword>
<dbReference type="OrthoDB" id="5327951at2759"/>
<sequence>MIKKFLIAALTGVLPSGATFPSKLIIDPVKLANIWNAAYDVSLPRIGAIITDTPSWTPPLTPNDRWYEIIGSIAYRTGMSLLQADMNGVKGRFFGLKNVQNLRTVFNPLLTAASQGDVNAAKVILGMNQQVIGVWNYMNDVGVESAWALSRAVLPKEIGYTSTYMAGMTNLATIWALFEPDYYSTVTNAARTFITVRTDLINAYLANADPTNNVVVAQLLHEASLYASRSIPTSCPRGVRSLLRTTNSIARSVPTQLRMSTGPISPPDKPTGWPYQVNPIEQSLNDFSLKPGSPWGFVVYRVAYGNDTDSKWSRMLQLLEKNVEEYSVGDPVMEALRPRHQLVVMDDREKFEGMTPDDVRRHFRSWTADELEKWLVDPPNPEEMNKIRTGRKDSPWPFTVDIDLGTRYNICVYIDESCLDSLDRGQWPKPEVKLVWKDWKPQELPLNEMDVDDEMPPEIDIGWTILDVNAFTWIWQSAHARLFDRPAFWVVFITLAIITQGIAFWRLVYYKPHLHPAPPYNVTETVGLLTKYYELLRSMNYISPDSIAYPPYGENAINISLALHLGLDERVIETIQKMPYINLPTRVGDDLDEWATADRHIFWHDGHFVDYRNDDDLWQSRDPLNRQRLYQSTRSDMEEALTDSEALPKTAIPLSMIRNLYGMSLVLDTASNRVIVLDTQGMGCGYSDPFFKQFEWDKFPREYKVHDSFYGNEQCYARPAPDLLRDFIISTAALESGFVPGSVRSDPLYTPDLCPPKWEDWVRKLYEKSGWPDAEIMTNYLFPYGNLSTIIPLHPFSKFEASSFKQEMHELRNNISASFLMRGVMKRLFHWT</sequence>